<name>A0A7S1FW24_9STRA</name>
<dbReference type="AlphaFoldDB" id="A0A7S1FW24"/>
<accession>A0A7S1FW24</accession>
<organism evidence="1">
    <name type="scientific">Corethron hystrix</name>
    <dbReference type="NCBI Taxonomy" id="216773"/>
    <lineage>
        <taxon>Eukaryota</taxon>
        <taxon>Sar</taxon>
        <taxon>Stramenopiles</taxon>
        <taxon>Ochrophyta</taxon>
        <taxon>Bacillariophyta</taxon>
        <taxon>Coscinodiscophyceae</taxon>
        <taxon>Corethrophycidae</taxon>
        <taxon>Corethrales</taxon>
        <taxon>Corethraceae</taxon>
        <taxon>Corethron</taxon>
    </lineage>
</organism>
<gene>
    <name evidence="1" type="ORF">CHYS00102_LOCUS19125</name>
</gene>
<protein>
    <submittedName>
        <fullName evidence="1">Uncharacterized protein</fullName>
    </submittedName>
</protein>
<sequence>MNSIFKANLRRPKRHLLEDARDENDKTCSSTDLDLSLRASKTLRLESGASLTTATQYGAVSHISNPTQNTNANLINHAPTRNVLLNSDNPKEQYFQGHVNHQHAMYLKRLAQEEESDVSNSNVLSQEQKCYDQSLGHQNHSFARIDGVATVSSSSYSSSTPHSSSCSLPAHTGFLSSNHSSDPYRRDSNFQNVGFIAMNQLLGSLHEERRQRMNRNTNQATTKNTDILTDMAVDQNED</sequence>
<proteinExistence type="predicted"/>
<dbReference type="EMBL" id="HBFR01026539">
    <property type="protein sequence ID" value="CAD8891919.1"/>
    <property type="molecule type" value="Transcribed_RNA"/>
</dbReference>
<reference evidence="1" key="1">
    <citation type="submission" date="2021-01" db="EMBL/GenBank/DDBJ databases">
        <authorList>
            <person name="Corre E."/>
            <person name="Pelletier E."/>
            <person name="Niang G."/>
            <person name="Scheremetjew M."/>
            <person name="Finn R."/>
            <person name="Kale V."/>
            <person name="Holt S."/>
            <person name="Cochrane G."/>
            <person name="Meng A."/>
            <person name="Brown T."/>
            <person name="Cohen L."/>
        </authorList>
    </citation>
    <scope>NUCLEOTIDE SEQUENCE</scope>
    <source>
        <strain evidence="1">308</strain>
    </source>
</reference>
<evidence type="ECO:0000313" key="1">
    <source>
        <dbReference type="EMBL" id="CAD8891919.1"/>
    </source>
</evidence>